<comment type="caution">
    <text evidence="13">The sequence shown here is derived from an EMBL/GenBank/DDBJ whole genome shotgun (WGS) entry which is preliminary data.</text>
</comment>
<dbReference type="GO" id="GO:0005886">
    <property type="term" value="C:plasma membrane"/>
    <property type="evidence" value="ECO:0007669"/>
    <property type="project" value="UniProtKB-SubCell"/>
</dbReference>
<reference evidence="13 14" key="1">
    <citation type="submission" date="2013-02" db="EMBL/GenBank/DDBJ databases">
        <title>The Genome Sequence of Acinetobacter sp. NIPH 1859.</title>
        <authorList>
            <consortium name="The Broad Institute Genome Sequencing Platform"/>
            <consortium name="The Broad Institute Genome Sequencing Center for Infectious Disease"/>
            <person name="Cerqueira G."/>
            <person name="Feldgarden M."/>
            <person name="Courvalin P."/>
            <person name="Perichon B."/>
            <person name="Grillot-Courvalin C."/>
            <person name="Clermont D."/>
            <person name="Rocha E."/>
            <person name="Yoon E.-J."/>
            <person name="Nemec A."/>
            <person name="Walker B."/>
            <person name="Young S.K."/>
            <person name="Zeng Q."/>
            <person name="Gargeya S."/>
            <person name="Fitzgerald M."/>
            <person name="Haas B."/>
            <person name="Abouelleil A."/>
            <person name="Alvarado L."/>
            <person name="Arachchi H.M."/>
            <person name="Berlin A.M."/>
            <person name="Chapman S.B."/>
            <person name="Dewar J."/>
            <person name="Goldberg J."/>
            <person name="Griggs A."/>
            <person name="Gujja S."/>
            <person name="Hansen M."/>
            <person name="Howarth C."/>
            <person name="Imamovic A."/>
            <person name="Larimer J."/>
            <person name="McCowan C."/>
            <person name="Murphy C."/>
            <person name="Neiman D."/>
            <person name="Pearson M."/>
            <person name="Priest M."/>
            <person name="Roberts A."/>
            <person name="Saif S."/>
            <person name="Shea T."/>
            <person name="Sisk P."/>
            <person name="Sykes S."/>
            <person name="Wortman J."/>
            <person name="Nusbaum C."/>
            <person name="Birren B."/>
        </authorList>
    </citation>
    <scope>NUCLEOTIDE SEQUENCE [LARGE SCALE GENOMIC DNA]</scope>
    <source>
        <strain evidence="13 14">NIPH 1859</strain>
    </source>
</reference>
<evidence type="ECO:0000256" key="7">
    <source>
        <dbReference type="ARBA" id="ARBA00022989"/>
    </source>
</evidence>
<keyword evidence="7 11" id="KW-1133">Transmembrane helix</keyword>
<dbReference type="RefSeq" id="WP_005269367.1">
    <property type="nucleotide sequence ID" value="NZ_KB850193.1"/>
</dbReference>
<dbReference type="InterPro" id="IPR012902">
    <property type="entry name" value="N_methyl_site"/>
</dbReference>
<name>N9RCL9_9GAMM</name>
<comment type="similarity">
    <text evidence="9">Belongs to the GSP H family.</text>
</comment>
<evidence type="ECO:0000256" key="6">
    <source>
        <dbReference type="ARBA" id="ARBA00022692"/>
    </source>
</evidence>
<evidence type="ECO:0000256" key="1">
    <source>
        <dbReference type="ARBA" id="ARBA00004377"/>
    </source>
</evidence>
<dbReference type="HOGENOM" id="CLU_084761_4_2_6"/>
<feature type="transmembrane region" description="Helical" evidence="11">
    <location>
        <begin position="12"/>
        <end position="30"/>
    </location>
</feature>
<keyword evidence="5" id="KW-0997">Cell inner membrane</keyword>
<keyword evidence="4" id="KW-0488">Methylation</keyword>
<evidence type="ECO:0000313" key="13">
    <source>
        <dbReference type="EMBL" id="ENX36897.1"/>
    </source>
</evidence>
<evidence type="ECO:0000256" key="11">
    <source>
        <dbReference type="SAM" id="Phobius"/>
    </source>
</evidence>
<dbReference type="GO" id="GO:0015627">
    <property type="term" value="C:type II protein secretion system complex"/>
    <property type="evidence" value="ECO:0007669"/>
    <property type="project" value="InterPro"/>
</dbReference>
<dbReference type="Gene3D" id="3.55.40.10">
    <property type="entry name" value="minor pseudopilin epsh domain"/>
    <property type="match status" value="1"/>
</dbReference>
<evidence type="ECO:0000256" key="3">
    <source>
        <dbReference type="ARBA" id="ARBA00022475"/>
    </source>
</evidence>
<comment type="subcellular location">
    <subcellularLocation>
        <location evidence="1">Cell inner membrane</location>
        <topology evidence="1">Single-pass membrane protein</topology>
    </subcellularLocation>
</comment>
<dbReference type="PATRIC" id="fig|1217695.3.peg.142"/>
<dbReference type="AlphaFoldDB" id="N9RCL9"/>
<gene>
    <name evidence="13" type="ORF">F889_00148</name>
</gene>
<evidence type="ECO:0000256" key="10">
    <source>
        <dbReference type="ARBA" id="ARBA00030775"/>
    </source>
</evidence>
<evidence type="ECO:0000313" key="14">
    <source>
        <dbReference type="Proteomes" id="UP000013009"/>
    </source>
</evidence>
<evidence type="ECO:0000256" key="8">
    <source>
        <dbReference type="ARBA" id="ARBA00023136"/>
    </source>
</evidence>
<proteinExistence type="inferred from homology"/>
<evidence type="ECO:0000256" key="5">
    <source>
        <dbReference type="ARBA" id="ARBA00022519"/>
    </source>
</evidence>
<protein>
    <recommendedName>
        <fullName evidence="2">Type II secretion system protein H</fullName>
    </recommendedName>
    <alternativeName>
        <fullName evidence="10">General secretion pathway protein H</fullName>
    </alternativeName>
</protein>
<dbReference type="OrthoDB" id="6120962at2"/>
<keyword evidence="8 11" id="KW-0472">Membrane</keyword>
<evidence type="ECO:0000256" key="4">
    <source>
        <dbReference type="ARBA" id="ARBA00022481"/>
    </source>
</evidence>
<accession>N9RCL9</accession>
<dbReference type="InterPro" id="IPR045584">
    <property type="entry name" value="Pilin-like"/>
</dbReference>
<keyword evidence="14" id="KW-1185">Reference proteome</keyword>
<evidence type="ECO:0000256" key="2">
    <source>
        <dbReference type="ARBA" id="ARBA00021549"/>
    </source>
</evidence>
<keyword evidence="3" id="KW-1003">Cell membrane</keyword>
<dbReference type="SUPFAM" id="SSF54523">
    <property type="entry name" value="Pili subunits"/>
    <property type="match status" value="1"/>
</dbReference>
<evidence type="ECO:0000259" key="12">
    <source>
        <dbReference type="Pfam" id="PF12019"/>
    </source>
</evidence>
<evidence type="ECO:0000256" key="9">
    <source>
        <dbReference type="ARBA" id="ARBA00025772"/>
    </source>
</evidence>
<keyword evidence="6 11" id="KW-0812">Transmembrane</keyword>
<dbReference type="GO" id="GO:0015628">
    <property type="term" value="P:protein secretion by the type II secretion system"/>
    <property type="evidence" value="ECO:0007669"/>
    <property type="project" value="InterPro"/>
</dbReference>
<dbReference type="Proteomes" id="UP000013009">
    <property type="component" value="Unassembled WGS sequence"/>
</dbReference>
<dbReference type="InterPro" id="IPR022346">
    <property type="entry name" value="T2SS_GspH"/>
</dbReference>
<organism evidence="13 14">
    <name type="scientific">Acinetobacter colistiniresistens</name>
    <dbReference type="NCBI Taxonomy" id="280145"/>
    <lineage>
        <taxon>Bacteria</taxon>
        <taxon>Pseudomonadati</taxon>
        <taxon>Pseudomonadota</taxon>
        <taxon>Gammaproteobacteria</taxon>
        <taxon>Moraxellales</taxon>
        <taxon>Moraxellaceae</taxon>
        <taxon>Acinetobacter</taxon>
    </lineage>
</organism>
<feature type="domain" description="General secretion pathway GspH" evidence="12">
    <location>
        <begin position="49"/>
        <end position="161"/>
    </location>
</feature>
<sequence>MFKFHGLTLIELLITLGVLAIFITIAAPYFREIMISNEATHLKRILTIHIQKAKTDAQLHHQNVMLCPSSDAIHCDHDWNKGFIGFIDSNRNRQRDIDETLLFTIALNHKYGHLSYRAFGNTPDSIIFQSSNGLPLASNGSFIYCSASPNYHTKILLSRMGNIRFEKLSHC</sequence>
<dbReference type="EMBL" id="APRZ01000002">
    <property type="protein sequence ID" value="ENX36897.1"/>
    <property type="molecule type" value="Genomic_DNA"/>
</dbReference>
<dbReference type="Pfam" id="PF07963">
    <property type="entry name" value="N_methyl"/>
    <property type="match status" value="1"/>
</dbReference>
<dbReference type="NCBIfam" id="TIGR02532">
    <property type="entry name" value="IV_pilin_GFxxxE"/>
    <property type="match status" value="1"/>
</dbReference>
<dbReference type="Pfam" id="PF12019">
    <property type="entry name" value="GspH"/>
    <property type="match status" value="1"/>
</dbReference>
<dbReference type="PROSITE" id="PS00409">
    <property type="entry name" value="PROKAR_NTER_METHYL"/>
    <property type="match status" value="1"/>
</dbReference>